<reference evidence="2 3" key="1">
    <citation type="submission" date="2016-05" db="EMBL/GenBank/DDBJ databases">
        <title>Complete Genome and Methylome Analysis of Psychrotrophic Bacterial Isolates from Antarctic Lake Untersee.</title>
        <authorList>
            <person name="Fomenkov A."/>
            <person name="Akimov V.N."/>
            <person name="Vasilyeva L.V."/>
            <person name="Andersen D."/>
            <person name="Vincze T."/>
            <person name="Roberts R.J."/>
        </authorList>
    </citation>
    <scope>NUCLEOTIDE SEQUENCE [LARGE SCALE GENOMIC DNA]</scope>
    <source>
        <strain evidence="2 3">U14-5</strain>
    </source>
</reference>
<organism evidence="2 3">
    <name type="scientific">Roseomonas gilardii</name>
    <dbReference type="NCBI Taxonomy" id="257708"/>
    <lineage>
        <taxon>Bacteria</taxon>
        <taxon>Pseudomonadati</taxon>
        <taxon>Pseudomonadota</taxon>
        <taxon>Alphaproteobacteria</taxon>
        <taxon>Acetobacterales</taxon>
        <taxon>Roseomonadaceae</taxon>
        <taxon>Roseomonas</taxon>
    </lineage>
</organism>
<sequence length="320" mass="32732">MRRRRMAERRRSRDPLGLRRALSSKLLPGLVAAMALLAALALAGAHGAAALAERWQYGAAAAVTAQVPDPTPERMAAALSVLRASPEVASAETVDPERMAALLRPWLGQSSAASFPLALPGVIEVHLRDPWGDGDGDPEALAGLLAQKVPRAEMESHGIWVARLAVLARSVEGMAFAVLALVAGVSAAVVAVATRAGLAARREAIGILHDLGATHGAIAGRFAARVAGLAASGALFGTVLAAPALMALARLAAPFMGGGGVGGPRGAIPGAAVPVTGLSWGGLPWGSLPWTGLLILPFAAALIGWLTAQATVRRWLRRLP</sequence>
<dbReference type="GO" id="GO:0032153">
    <property type="term" value="C:cell division site"/>
    <property type="evidence" value="ECO:0007669"/>
    <property type="project" value="TreeGrafter"/>
</dbReference>
<dbReference type="STRING" id="257708.RGI145_15160"/>
<accession>A0A1L7AHL2</accession>
<feature type="transmembrane region" description="Helical" evidence="1">
    <location>
        <begin position="173"/>
        <end position="193"/>
    </location>
</feature>
<keyword evidence="1" id="KW-0472">Membrane</keyword>
<protein>
    <submittedName>
        <fullName evidence="2">Cell division protein FtsX</fullName>
    </submittedName>
</protein>
<dbReference type="PANTHER" id="PTHR47755:SF1">
    <property type="entry name" value="CELL DIVISION PROTEIN FTSX"/>
    <property type="match status" value="1"/>
</dbReference>
<dbReference type="PANTHER" id="PTHR47755">
    <property type="entry name" value="CELL DIVISION PROTEIN FTSX"/>
    <property type="match status" value="1"/>
</dbReference>
<evidence type="ECO:0000256" key="1">
    <source>
        <dbReference type="SAM" id="Phobius"/>
    </source>
</evidence>
<evidence type="ECO:0000313" key="3">
    <source>
        <dbReference type="Proteomes" id="UP000185494"/>
    </source>
</evidence>
<keyword evidence="2" id="KW-0131">Cell cycle</keyword>
<proteinExistence type="predicted"/>
<dbReference type="InterPro" id="IPR004513">
    <property type="entry name" value="FtsX"/>
</dbReference>
<evidence type="ECO:0000313" key="2">
    <source>
        <dbReference type="EMBL" id="APT58252.1"/>
    </source>
</evidence>
<dbReference type="GO" id="GO:0051301">
    <property type="term" value="P:cell division"/>
    <property type="evidence" value="ECO:0007669"/>
    <property type="project" value="UniProtKB-KW"/>
</dbReference>
<name>A0A1L7AHL2_9PROT</name>
<dbReference type="EMBL" id="CP015583">
    <property type="protein sequence ID" value="APT58252.1"/>
    <property type="molecule type" value="Genomic_DNA"/>
</dbReference>
<dbReference type="GO" id="GO:0016020">
    <property type="term" value="C:membrane"/>
    <property type="evidence" value="ECO:0007669"/>
    <property type="project" value="InterPro"/>
</dbReference>
<keyword evidence="1" id="KW-1133">Transmembrane helix</keyword>
<feature type="transmembrane region" description="Helical" evidence="1">
    <location>
        <begin position="226"/>
        <end position="249"/>
    </location>
</feature>
<keyword evidence="2" id="KW-0132">Cell division</keyword>
<keyword evidence="1" id="KW-0812">Transmembrane</keyword>
<dbReference type="AlphaFoldDB" id="A0A1L7AHL2"/>
<dbReference type="eggNOG" id="COG2177">
    <property type="taxonomic scope" value="Bacteria"/>
</dbReference>
<feature type="transmembrane region" description="Helical" evidence="1">
    <location>
        <begin position="288"/>
        <end position="308"/>
    </location>
</feature>
<dbReference type="KEGG" id="rgi:RGI145_15160"/>
<dbReference type="Proteomes" id="UP000185494">
    <property type="component" value="Chromosome 1"/>
</dbReference>
<gene>
    <name evidence="2" type="ORF">RGI145_15160</name>
</gene>